<comment type="similarity">
    <text evidence="2">Belongs to the LIMR family.</text>
</comment>
<sequence>MALTSELFSGLCLITLAGIVLLLQRHYLPLRTTPEYLIVATFFPLLISCSIVILVPIDLASSAAGDDGSRGVVLHERVLLVAWRVSYWLCFVLTWAVLPILQSYSSSGHRSPRNRLMEALRENARYQLMVLSVGLVGLIYVFITSGVRLYSLKSLVMALSYFYALSIAIFLMGHGLVAVPRGVMRNASVSGKLRRIQVHAPRAYDKLLDATNNLEDVEVDIREVMKRKHGSAREFQDWIGELGDMLQLPESAIPVRSRAGVPLVITEQYLASLTQRFKIATHKKARFNSEWQALVQSAADAQAVLDSSRTKRLKFTRHFSGSSIFERIPFLNAYTRHVLHYYVLPHFYRAIAAFLALASTCIVWSELVHGFAPKLSLVSYTVIHHPYSTSGQVGLAGQVIAAGWIAYMCACAYSSLTTVKVWGTHALVKRMTSGSSACFYASYAARLTVPLAYNFTGLLDKDVLGDETVFYKFLGKLISLTPLGEGLDGYFPVLILLPVAATGFGFYGWVKDMFGISGNVMEDEDEDEDIGTGGWREGRDLIERELLGASGGSTGIRGLLPATRAQPPAVGPGTSRTSREQPGLGRTGPIRLTDDGEADAAPPQGGFLGGFFHRVKNTLDTVETPGWIEDLKENVKRPKWMSGEGGSSSGAPRPRWPRFRDGDGEASGLLGR</sequence>
<evidence type="ECO:0000256" key="4">
    <source>
        <dbReference type="ARBA" id="ARBA00022989"/>
    </source>
</evidence>
<organism evidence="8 9">
    <name type="scientific">Tuber aestivum</name>
    <name type="common">summer truffle</name>
    <dbReference type="NCBI Taxonomy" id="59557"/>
    <lineage>
        <taxon>Eukaryota</taxon>
        <taxon>Fungi</taxon>
        <taxon>Dikarya</taxon>
        <taxon>Ascomycota</taxon>
        <taxon>Pezizomycotina</taxon>
        <taxon>Pezizomycetes</taxon>
        <taxon>Pezizales</taxon>
        <taxon>Tuberaceae</taxon>
        <taxon>Tuber</taxon>
    </lineage>
</organism>
<feature type="transmembrane region" description="Helical" evidence="7">
    <location>
        <begin position="489"/>
        <end position="510"/>
    </location>
</feature>
<dbReference type="Pfam" id="PF04791">
    <property type="entry name" value="LMBR1"/>
    <property type="match status" value="1"/>
</dbReference>
<protein>
    <submittedName>
        <fullName evidence="8">Uncharacterized protein</fullName>
    </submittedName>
</protein>
<feature type="transmembrane region" description="Helical" evidence="7">
    <location>
        <begin position="36"/>
        <end position="57"/>
    </location>
</feature>
<dbReference type="InterPro" id="IPR006876">
    <property type="entry name" value="LMBR1-like_membr_prot"/>
</dbReference>
<feature type="transmembrane region" description="Helical" evidence="7">
    <location>
        <begin position="126"/>
        <end position="143"/>
    </location>
</feature>
<feature type="transmembrane region" description="Helical" evidence="7">
    <location>
        <begin position="437"/>
        <end position="455"/>
    </location>
</feature>
<feature type="transmembrane region" description="Helical" evidence="7">
    <location>
        <begin position="155"/>
        <end position="179"/>
    </location>
</feature>
<evidence type="ECO:0000313" key="8">
    <source>
        <dbReference type="EMBL" id="CUS12807.1"/>
    </source>
</evidence>
<evidence type="ECO:0000256" key="3">
    <source>
        <dbReference type="ARBA" id="ARBA00022692"/>
    </source>
</evidence>
<dbReference type="AlphaFoldDB" id="A0A292Q2B8"/>
<evidence type="ECO:0000256" key="1">
    <source>
        <dbReference type="ARBA" id="ARBA00004141"/>
    </source>
</evidence>
<dbReference type="InterPro" id="IPR051584">
    <property type="entry name" value="GPCR-associated_LMBR1"/>
</dbReference>
<dbReference type="PANTHER" id="PTHR21355">
    <property type="entry name" value="G-PROTEIN COUPLED RECEPTOR-ASSOCIATED PROTEIN LMBRD2"/>
    <property type="match status" value="1"/>
</dbReference>
<evidence type="ECO:0000313" key="9">
    <source>
        <dbReference type="Proteomes" id="UP001412239"/>
    </source>
</evidence>
<comment type="subcellular location">
    <subcellularLocation>
        <location evidence="1">Membrane</location>
        <topology evidence="1">Multi-pass membrane protein</topology>
    </subcellularLocation>
</comment>
<keyword evidence="4 7" id="KW-1133">Transmembrane helix</keyword>
<dbReference type="Proteomes" id="UP001412239">
    <property type="component" value="Unassembled WGS sequence"/>
</dbReference>
<dbReference type="GO" id="GO:0016020">
    <property type="term" value="C:membrane"/>
    <property type="evidence" value="ECO:0007669"/>
    <property type="project" value="UniProtKB-SubCell"/>
</dbReference>
<evidence type="ECO:0000256" key="2">
    <source>
        <dbReference type="ARBA" id="ARBA00010487"/>
    </source>
</evidence>
<evidence type="ECO:0000256" key="6">
    <source>
        <dbReference type="SAM" id="MobiDB-lite"/>
    </source>
</evidence>
<feature type="transmembrane region" description="Helical" evidence="7">
    <location>
        <begin position="6"/>
        <end position="24"/>
    </location>
</feature>
<keyword evidence="3 7" id="KW-0812">Transmembrane</keyword>
<dbReference type="EMBL" id="LN890983">
    <property type="protein sequence ID" value="CUS12807.1"/>
    <property type="molecule type" value="Genomic_DNA"/>
</dbReference>
<proteinExistence type="inferred from homology"/>
<evidence type="ECO:0000256" key="5">
    <source>
        <dbReference type="ARBA" id="ARBA00023136"/>
    </source>
</evidence>
<keyword evidence="9" id="KW-1185">Reference proteome</keyword>
<name>A0A292Q2B8_9PEZI</name>
<gene>
    <name evidence="8" type="ORF">GSTUAT00003080001</name>
</gene>
<reference evidence="8" key="1">
    <citation type="submission" date="2015-10" db="EMBL/GenBank/DDBJ databases">
        <authorList>
            <person name="Regsiter A."/>
            <person name="william w."/>
        </authorList>
    </citation>
    <scope>NUCLEOTIDE SEQUENCE</scope>
    <source>
        <strain evidence="8">Montdore</strain>
    </source>
</reference>
<accession>A0A292Q2B8</accession>
<feature type="region of interest" description="Disordered" evidence="6">
    <location>
        <begin position="557"/>
        <end position="602"/>
    </location>
</feature>
<dbReference type="PANTHER" id="PTHR21355:SF0">
    <property type="entry name" value="G-PROTEIN COUPLED RECEPTOR-ASSOCIATED PROTEIN LMBRD2"/>
    <property type="match status" value="1"/>
</dbReference>
<evidence type="ECO:0000256" key="7">
    <source>
        <dbReference type="SAM" id="Phobius"/>
    </source>
</evidence>
<feature type="transmembrane region" description="Helical" evidence="7">
    <location>
        <begin position="346"/>
        <end position="365"/>
    </location>
</feature>
<feature type="transmembrane region" description="Helical" evidence="7">
    <location>
        <begin position="85"/>
        <end position="105"/>
    </location>
</feature>
<keyword evidence="5 7" id="KW-0472">Membrane</keyword>
<feature type="region of interest" description="Disordered" evidence="6">
    <location>
        <begin position="635"/>
        <end position="672"/>
    </location>
</feature>
<feature type="transmembrane region" description="Helical" evidence="7">
    <location>
        <begin position="395"/>
        <end position="416"/>
    </location>
</feature>